<dbReference type="AlphaFoldDB" id="K0R974"/>
<accession>K0R974</accession>
<name>K0R974_THAOC</name>
<proteinExistence type="predicted"/>
<sequence length="131" mass="14486">MISACVVETSREHQPGASQIWPPLEDRSSWQQPEDLRQSPRAPWLRRVHSTLLSRDMGNAGSSRPASAPASSAGSARSATPMDESPPQRRRDKQPPSTPPRGLASPRPTSFFPRTDAEIRSSQSAWGWCQR</sequence>
<organism evidence="2 3">
    <name type="scientific">Thalassiosira oceanica</name>
    <name type="common">Marine diatom</name>
    <dbReference type="NCBI Taxonomy" id="159749"/>
    <lineage>
        <taxon>Eukaryota</taxon>
        <taxon>Sar</taxon>
        <taxon>Stramenopiles</taxon>
        <taxon>Ochrophyta</taxon>
        <taxon>Bacillariophyta</taxon>
        <taxon>Coscinodiscophyceae</taxon>
        <taxon>Thalassiosirophycidae</taxon>
        <taxon>Thalassiosirales</taxon>
        <taxon>Thalassiosiraceae</taxon>
        <taxon>Thalassiosira</taxon>
    </lineage>
</organism>
<reference evidence="2 3" key="1">
    <citation type="journal article" date="2012" name="Genome Biol.">
        <title>Genome and low-iron response of an oceanic diatom adapted to chronic iron limitation.</title>
        <authorList>
            <person name="Lommer M."/>
            <person name="Specht M."/>
            <person name="Roy A.S."/>
            <person name="Kraemer L."/>
            <person name="Andreson R."/>
            <person name="Gutowska M.A."/>
            <person name="Wolf J."/>
            <person name="Bergner S.V."/>
            <person name="Schilhabel M.B."/>
            <person name="Klostermeier U.C."/>
            <person name="Beiko R.G."/>
            <person name="Rosenstiel P."/>
            <person name="Hippler M."/>
            <person name="Laroche J."/>
        </authorList>
    </citation>
    <scope>NUCLEOTIDE SEQUENCE [LARGE SCALE GENOMIC DNA]</scope>
    <source>
        <strain evidence="2 3">CCMP1005</strain>
    </source>
</reference>
<feature type="compositionally biased region" description="Low complexity" evidence="1">
    <location>
        <begin position="60"/>
        <end position="79"/>
    </location>
</feature>
<feature type="compositionally biased region" description="Basic and acidic residues" evidence="1">
    <location>
        <begin position="24"/>
        <end position="38"/>
    </location>
</feature>
<dbReference type="Proteomes" id="UP000266841">
    <property type="component" value="Unassembled WGS sequence"/>
</dbReference>
<dbReference type="EMBL" id="AGNL01044182">
    <property type="protein sequence ID" value="EJK50113.1"/>
    <property type="molecule type" value="Genomic_DNA"/>
</dbReference>
<keyword evidence="3" id="KW-1185">Reference proteome</keyword>
<comment type="caution">
    <text evidence="2">The sequence shown here is derived from an EMBL/GenBank/DDBJ whole genome shotgun (WGS) entry which is preliminary data.</text>
</comment>
<evidence type="ECO:0000256" key="1">
    <source>
        <dbReference type="SAM" id="MobiDB-lite"/>
    </source>
</evidence>
<evidence type="ECO:0000313" key="2">
    <source>
        <dbReference type="EMBL" id="EJK50113.1"/>
    </source>
</evidence>
<feature type="region of interest" description="Disordered" evidence="1">
    <location>
        <begin position="1"/>
        <end position="131"/>
    </location>
</feature>
<protein>
    <submittedName>
        <fullName evidence="2">Uncharacterized protein</fullName>
    </submittedName>
</protein>
<gene>
    <name evidence="2" type="ORF">THAOC_30951</name>
</gene>
<evidence type="ECO:0000313" key="3">
    <source>
        <dbReference type="Proteomes" id="UP000266841"/>
    </source>
</evidence>